<dbReference type="PATRIC" id="fig|1429043.3.peg.2650"/>
<dbReference type="PROSITE" id="PS51462">
    <property type="entry name" value="NUDIX"/>
    <property type="match status" value="1"/>
</dbReference>
<evidence type="ECO:0000313" key="3">
    <source>
        <dbReference type="EMBL" id="KIX13739.1"/>
    </source>
</evidence>
<gene>
    <name evidence="3" type="ORF">X474_12450</name>
</gene>
<evidence type="ECO:0000256" key="1">
    <source>
        <dbReference type="ARBA" id="ARBA00022801"/>
    </source>
</evidence>
<feature type="domain" description="Nudix hydrolase" evidence="2">
    <location>
        <begin position="43"/>
        <end position="173"/>
    </location>
</feature>
<dbReference type="PANTHER" id="PTHR11839">
    <property type="entry name" value="UDP/ADP-SUGAR PYROPHOSPHATASE"/>
    <property type="match status" value="1"/>
</dbReference>
<proteinExistence type="predicted"/>
<dbReference type="CDD" id="cd03424">
    <property type="entry name" value="NUDIX_ADPRase_Nudt5_UGPPase_Nudt14"/>
    <property type="match status" value="1"/>
</dbReference>
<dbReference type="RefSeq" id="WP_044348860.1">
    <property type="nucleotide sequence ID" value="NZ_AZAC01000014.1"/>
</dbReference>
<sequence>MSHISKWKITESEYVVNDRWIKVRADRCELDNGVIIEPYYVLQYPTWVNTFALTPDEEVVLVRQYRHGIGRIVLELPSGTVEQSDDSIEKAARRELMEETGYGGGAFMETGCLSPNTANHLNLVHCFLAKDVELIAKPQEDDYEQIETVVKPLPEVIEMVRTNKFHQALHTSAVFWALDKLNRLDIHA</sequence>
<protein>
    <submittedName>
        <fullName evidence="3">DNA repair protein MutT</fullName>
    </submittedName>
</protein>
<dbReference type="GO" id="GO:0016787">
    <property type="term" value="F:hydrolase activity"/>
    <property type="evidence" value="ECO:0007669"/>
    <property type="project" value="UniProtKB-KW"/>
</dbReference>
<dbReference type="OrthoDB" id="9806150at2"/>
<dbReference type="EMBL" id="AZAC01000014">
    <property type="protein sequence ID" value="KIX13739.1"/>
    <property type="molecule type" value="Genomic_DNA"/>
</dbReference>
<dbReference type="FunCoup" id="A0A0D2J6G2">
    <property type="interactions" value="368"/>
</dbReference>
<dbReference type="InterPro" id="IPR015797">
    <property type="entry name" value="NUDIX_hydrolase-like_dom_sf"/>
</dbReference>
<reference evidence="3 4" key="1">
    <citation type="submission" date="2013-11" db="EMBL/GenBank/DDBJ databases">
        <title>Metagenomic analysis of a methanogenic consortium involved in long chain n-alkane degradation.</title>
        <authorList>
            <person name="Davidova I.A."/>
            <person name="Callaghan A.V."/>
            <person name="Wawrik B."/>
            <person name="Pruitt S."/>
            <person name="Marks C."/>
            <person name="Duncan K.E."/>
            <person name="Suflita J.M."/>
        </authorList>
    </citation>
    <scope>NUCLEOTIDE SEQUENCE [LARGE SCALE GENOMIC DNA]</scope>
    <source>
        <strain evidence="3 4">SPR</strain>
    </source>
</reference>
<dbReference type="Pfam" id="PF00293">
    <property type="entry name" value="NUDIX"/>
    <property type="match status" value="1"/>
</dbReference>
<name>A0A0D2J6G2_9BACT</name>
<organism evidence="3 4">
    <name type="scientific">Dethiosulfatarculus sandiegensis</name>
    <dbReference type="NCBI Taxonomy" id="1429043"/>
    <lineage>
        <taxon>Bacteria</taxon>
        <taxon>Pseudomonadati</taxon>
        <taxon>Thermodesulfobacteriota</taxon>
        <taxon>Desulfarculia</taxon>
        <taxon>Desulfarculales</taxon>
        <taxon>Desulfarculaceae</taxon>
        <taxon>Dethiosulfatarculus</taxon>
    </lineage>
</organism>
<dbReference type="Gene3D" id="3.90.79.10">
    <property type="entry name" value="Nucleoside Triphosphate Pyrophosphohydrolase"/>
    <property type="match status" value="1"/>
</dbReference>
<dbReference type="SUPFAM" id="SSF55811">
    <property type="entry name" value="Nudix"/>
    <property type="match status" value="1"/>
</dbReference>
<dbReference type="GO" id="GO:0019693">
    <property type="term" value="P:ribose phosphate metabolic process"/>
    <property type="evidence" value="ECO:0007669"/>
    <property type="project" value="TreeGrafter"/>
</dbReference>
<dbReference type="GO" id="GO:0006753">
    <property type="term" value="P:nucleoside phosphate metabolic process"/>
    <property type="evidence" value="ECO:0007669"/>
    <property type="project" value="TreeGrafter"/>
</dbReference>
<evidence type="ECO:0000313" key="4">
    <source>
        <dbReference type="Proteomes" id="UP000032233"/>
    </source>
</evidence>
<comment type="caution">
    <text evidence="3">The sequence shown here is derived from an EMBL/GenBank/DDBJ whole genome shotgun (WGS) entry which is preliminary data.</text>
</comment>
<dbReference type="PANTHER" id="PTHR11839:SF1">
    <property type="entry name" value="ADP-SUGAR PYROPHOSPHATASE"/>
    <property type="match status" value="1"/>
</dbReference>
<keyword evidence="4" id="KW-1185">Reference proteome</keyword>
<accession>A0A0D2J6G2</accession>
<dbReference type="InParanoid" id="A0A0D2J6G2"/>
<dbReference type="InterPro" id="IPR000086">
    <property type="entry name" value="NUDIX_hydrolase_dom"/>
</dbReference>
<dbReference type="Proteomes" id="UP000032233">
    <property type="component" value="Unassembled WGS sequence"/>
</dbReference>
<dbReference type="STRING" id="1429043.X474_12450"/>
<evidence type="ECO:0000259" key="2">
    <source>
        <dbReference type="PROSITE" id="PS51462"/>
    </source>
</evidence>
<keyword evidence="1" id="KW-0378">Hydrolase</keyword>
<dbReference type="AlphaFoldDB" id="A0A0D2J6G2"/>